<evidence type="ECO:0000256" key="1">
    <source>
        <dbReference type="SAM" id="MobiDB-lite"/>
    </source>
</evidence>
<keyword evidence="3" id="KW-1185">Reference proteome</keyword>
<proteinExistence type="predicted"/>
<feature type="region of interest" description="Disordered" evidence="1">
    <location>
        <begin position="1"/>
        <end position="26"/>
    </location>
</feature>
<dbReference type="EMBL" id="JBHTIA010000003">
    <property type="protein sequence ID" value="MFD0764590.1"/>
    <property type="molecule type" value="Genomic_DNA"/>
</dbReference>
<name>A0ABW2ZEE1_9SPHI</name>
<accession>A0ABW2ZEE1</accession>
<dbReference type="RefSeq" id="WP_377140274.1">
    <property type="nucleotide sequence ID" value="NZ_JBHTIA010000003.1"/>
</dbReference>
<comment type="caution">
    <text evidence="2">The sequence shown here is derived from an EMBL/GenBank/DDBJ whole genome shotgun (WGS) entry which is preliminary data.</text>
</comment>
<evidence type="ECO:0000313" key="2">
    <source>
        <dbReference type="EMBL" id="MFD0764590.1"/>
    </source>
</evidence>
<dbReference type="Proteomes" id="UP001597073">
    <property type="component" value="Unassembled WGS sequence"/>
</dbReference>
<gene>
    <name evidence="2" type="ORF">ACFQZI_06975</name>
</gene>
<organism evidence="2 3">
    <name type="scientific">Mucilaginibacter lutimaris</name>
    <dbReference type="NCBI Taxonomy" id="931629"/>
    <lineage>
        <taxon>Bacteria</taxon>
        <taxon>Pseudomonadati</taxon>
        <taxon>Bacteroidota</taxon>
        <taxon>Sphingobacteriia</taxon>
        <taxon>Sphingobacteriales</taxon>
        <taxon>Sphingobacteriaceae</taxon>
        <taxon>Mucilaginibacter</taxon>
    </lineage>
</organism>
<protein>
    <submittedName>
        <fullName evidence="2">Uncharacterized protein</fullName>
    </submittedName>
</protein>
<reference evidence="3" key="1">
    <citation type="journal article" date="2019" name="Int. J. Syst. Evol. Microbiol.">
        <title>The Global Catalogue of Microorganisms (GCM) 10K type strain sequencing project: providing services to taxonomists for standard genome sequencing and annotation.</title>
        <authorList>
            <consortium name="The Broad Institute Genomics Platform"/>
            <consortium name="The Broad Institute Genome Sequencing Center for Infectious Disease"/>
            <person name="Wu L."/>
            <person name="Ma J."/>
        </authorList>
    </citation>
    <scope>NUCLEOTIDE SEQUENCE [LARGE SCALE GENOMIC DNA]</scope>
    <source>
        <strain evidence="3">CCUG 60742</strain>
    </source>
</reference>
<sequence>MKTYYKISRLPDGRPGEQGQSFGPSFKSKKKAKHWLAKNAQADGEYVISTLFAASFPEDIKPKKQVVS</sequence>
<evidence type="ECO:0000313" key="3">
    <source>
        <dbReference type="Proteomes" id="UP001597073"/>
    </source>
</evidence>